<organism evidence="1 2">
    <name type="scientific">Trifolium medium</name>
    <dbReference type="NCBI Taxonomy" id="97028"/>
    <lineage>
        <taxon>Eukaryota</taxon>
        <taxon>Viridiplantae</taxon>
        <taxon>Streptophyta</taxon>
        <taxon>Embryophyta</taxon>
        <taxon>Tracheophyta</taxon>
        <taxon>Spermatophyta</taxon>
        <taxon>Magnoliopsida</taxon>
        <taxon>eudicotyledons</taxon>
        <taxon>Gunneridae</taxon>
        <taxon>Pentapetalae</taxon>
        <taxon>rosids</taxon>
        <taxon>fabids</taxon>
        <taxon>Fabales</taxon>
        <taxon>Fabaceae</taxon>
        <taxon>Papilionoideae</taxon>
        <taxon>50 kb inversion clade</taxon>
        <taxon>NPAAA clade</taxon>
        <taxon>Hologalegina</taxon>
        <taxon>IRL clade</taxon>
        <taxon>Trifolieae</taxon>
        <taxon>Trifolium</taxon>
    </lineage>
</organism>
<evidence type="ECO:0000313" key="1">
    <source>
        <dbReference type="EMBL" id="MCI53910.1"/>
    </source>
</evidence>
<sequence length="66" mass="7433">HPRLVRGAKLETLSEFEKLTVSIFATFPMMNTGELLVRETKSESLLSYLKYEDNLGRAAPGLYLEG</sequence>
<accession>A0A392T173</accession>
<protein>
    <submittedName>
        <fullName evidence="1">Uncharacterized protein</fullName>
    </submittedName>
</protein>
<feature type="non-terminal residue" evidence="1">
    <location>
        <position position="1"/>
    </location>
</feature>
<evidence type="ECO:0000313" key="2">
    <source>
        <dbReference type="Proteomes" id="UP000265520"/>
    </source>
</evidence>
<keyword evidence="2" id="KW-1185">Reference proteome</keyword>
<comment type="caution">
    <text evidence="1">The sequence shown here is derived from an EMBL/GenBank/DDBJ whole genome shotgun (WGS) entry which is preliminary data.</text>
</comment>
<dbReference type="Proteomes" id="UP000265520">
    <property type="component" value="Unassembled WGS sequence"/>
</dbReference>
<name>A0A392T173_9FABA</name>
<dbReference type="AlphaFoldDB" id="A0A392T173"/>
<reference evidence="1 2" key="1">
    <citation type="journal article" date="2018" name="Front. Plant Sci.">
        <title>Red Clover (Trifolium pratense) and Zigzag Clover (T. medium) - A Picture of Genomic Similarities and Differences.</title>
        <authorList>
            <person name="Dluhosova J."/>
            <person name="Istvanek J."/>
            <person name="Nedelnik J."/>
            <person name="Repkova J."/>
        </authorList>
    </citation>
    <scope>NUCLEOTIDE SEQUENCE [LARGE SCALE GENOMIC DNA]</scope>
    <source>
        <strain evidence="2">cv. 10/8</strain>
        <tissue evidence="1">Leaf</tissue>
    </source>
</reference>
<dbReference type="EMBL" id="LXQA010471018">
    <property type="protein sequence ID" value="MCI53910.1"/>
    <property type="molecule type" value="Genomic_DNA"/>
</dbReference>
<proteinExistence type="predicted"/>